<feature type="domain" description="HTH deoR-type" evidence="4">
    <location>
        <begin position="12"/>
        <end position="67"/>
    </location>
</feature>
<keyword evidence="6" id="KW-1185">Reference proteome</keyword>
<dbReference type="PANTHER" id="PTHR30363">
    <property type="entry name" value="HTH-TYPE TRANSCRIPTIONAL REGULATOR SRLR-RELATED"/>
    <property type="match status" value="1"/>
</dbReference>
<evidence type="ECO:0000259" key="4">
    <source>
        <dbReference type="PROSITE" id="PS51000"/>
    </source>
</evidence>
<evidence type="ECO:0000256" key="1">
    <source>
        <dbReference type="ARBA" id="ARBA00023015"/>
    </source>
</evidence>
<dbReference type="Gene3D" id="3.40.50.1360">
    <property type="match status" value="1"/>
</dbReference>
<dbReference type="Gene3D" id="1.10.10.10">
    <property type="entry name" value="Winged helix-like DNA-binding domain superfamily/Winged helix DNA-binding domain"/>
    <property type="match status" value="1"/>
</dbReference>
<organism evidence="5 6">
    <name type="scientific">Ideonella lacteola</name>
    <dbReference type="NCBI Taxonomy" id="2984193"/>
    <lineage>
        <taxon>Bacteria</taxon>
        <taxon>Pseudomonadati</taxon>
        <taxon>Pseudomonadota</taxon>
        <taxon>Betaproteobacteria</taxon>
        <taxon>Burkholderiales</taxon>
        <taxon>Sphaerotilaceae</taxon>
        <taxon>Ideonella</taxon>
    </lineage>
</organism>
<dbReference type="PANTHER" id="PTHR30363:SF44">
    <property type="entry name" value="AGA OPERON TRANSCRIPTIONAL REPRESSOR-RELATED"/>
    <property type="match status" value="1"/>
</dbReference>
<keyword evidence="3" id="KW-0804">Transcription</keyword>
<dbReference type="InterPro" id="IPR037171">
    <property type="entry name" value="NagB/RpiA_transferase-like"/>
</dbReference>
<dbReference type="SMART" id="SM01134">
    <property type="entry name" value="DeoRC"/>
    <property type="match status" value="1"/>
</dbReference>
<dbReference type="Pfam" id="PF08220">
    <property type="entry name" value="HTH_DeoR"/>
    <property type="match status" value="1"/>
</dbReference>
<keyword evidence="1" id="KW-0805">Transcription regulation</keyword>
<dbReference type="InterPro" id="IPR014036">
    <property type="entry name" value="DeoR-like_C"/>
</dbReference>
<accession>A0ABU9BU48</accession>
<dbReference type="InterPro" id="IPR036390">
    <property type="entry name" value="WH_DNA-bd_sf"/>
</dbReference>
<evidence type="ECO:0000256" key="3">
    <source>
        <dbReference type="ARBA" id="ARBA00023163"/>
    </source>
</evidence>
<dbReference type="RefSeq" id="WP_341427911.1">
    <property type="nucleotide sequence ID" value="NZ_JBBUTG010000016.1"/>
</dbReference>
<dbReference type="SUPFAM" id="SSF100950">
    <property type="entry name" value="NagB/RpiA/CoA transferase-like"/>
    <property type="match status" value="1"/>
</dbReference>
<name>A0ABU9BU48_9BURK</name>
<dbReference type="GO" id="GO:0003677">
    <property type="term" value="F:DNA binding"/>
    <property type="evidence" value="ECO:0007669"/>
    <property type="project" value="UniProtKB-KW"/>
</dbReference>
<dbReference type="InterPro" id="IPR050313">
    <property type="entry name" value="Carb_Metab_HTH_regulators"/>
</dbReference>
<evidence type="ECO:0000313" key="5">
    <source>
        <dbReference type="EMBL" id="MEK8033491.1"/>
    </source>
</evidence>
<protein>
    <submittedName>
        <fullName evidence="5">DeoR/GlpR family DNA-binding transcription regulator</fullName>
    </submittedName>
</protein>
<sequence>MTRPTKLPPRFSEERHARILKQLQEKGRVEVLGLARMLGVSEHTIRRDLLDLQAQGALHKTHGGAVSLDTARLSFAERSGVLAEAKRAIGRVGAALIQPGQTVIIDAGSTSLSLAQALTVRPITVITNSLDVAALFDKDPGVQLVLTGGTWQAASRALWGPAARDMLMHCRADWAVPGACSVDLAMGVTVTDEADAATKRAMITAAARTMVLADHSKQHNVSPFGVARWPEVHTLVSDRPWPEVEALGVRVLLADD</sequence>
<dbReference type="PRINTS" id="PR00037">
    <property type="entry name" value="HTHLACR"/>
</dbReference>
<evidence type="ECO:0000256" key="2">
    <source>
        <dbReference type="ARBA" id="ARBA00023125"/>
    </source>
</evidence>
<comment type="caution">
    <text evidence="5">The sequence shown here is derived from an EMBL/GenBank/DDBJ whole genome shotgun (WGS) entry which is preliminary data.</text>
</comment>
<gene>
    <name evidence="5" type="ORF">AACH06_21940</name>
</gene>
<dbReference type="PROSITE" id="PS00894">
    <property type="entry name" value="HTH_DEOR_1"/>
    <property type="match status" value="1"/>
</dbReference>
<proteinExistence type="predicted"/>
<dbReference type="SUPFAM" id="SSF46785">
    <property type="entry name" value="Winged helix' DNA-binding domain"/>
    <property type="match status" value="1"/>
</dbReference>
<dbReference type="PROSITE" id="PS51000">
    <property type="entry name" value="HTH_DEOR_2"/>
    <property type="match status" value="1"/>
</dbReference>
<reference evidence="5 6" key="1">
    <citation type="submission" date="2024-04" db="EMBL/GenBank/DDBJ databases">
        <title>Novel species of the genus Ideonella isolated from streams.</title>
        <authorList>
            <person name="Lu H."/>
        </authorList>
    </citation>
    <scope>NUCLEOTIDE SEQUENCE [LARGE SCALE GENOMIC DNA]</scope>
    <source>
        <strain evidence="5 6">DXS29W</strain>
    </source>
</reference>
<dbReference type="SMART" id="SM00420">
    <property type="entry name" value="HTH_DEOR"/>
    <property type="match status" value="1"/>
</dbReference>
<dbReference type="InterPro" id="IPR001034">
    <property type="entry name" value="DeoR_HTH"/>
</dbReference>
<dbReference type="InterPro" id="IPR018356">
    <property type="entry name" value="Tscrpt_reg_HTH_DeoR_CS"/>
</dbReference>
<dbReference type="EMBL" id="JBBUTG010000016">
    <property type="protein sequence ID" value="MEK8033491.1"/>
    <property type="molecule type" value="Genomic_DNA"/>
</dbReference>
<evidence type="ECO:0000313" key="6">
    <source>
        <dbReference type="Proteomes" id="UP001371218"/>
    </source>
</evidence>
<keyword evidence="2 5" id="KW-0238">DNA-binding</keyword>
<dbReference type="Proteomes" id="UP001371218">
    <property type="component" value="Unassembled WGS sequence"/>
</dbReference>
<dbReference type="InterPro" id="IPR036388">
    <property type="entry name" value="WH-like_DNA-bd_sf"/>
</dbReference>
<dbReference type="Pfam" id="PF00455">
    <property type="entry name" value="DeoRC"/>
    <property type="match status" value="1"/>
</dbReference>